<comment type="caution">
    <text evidence="2">The sequence shown here is derived from an EMBL/GenBank/DDBJ whole genome shotgun (WGS) entry which is preliminary data.</text>
</comment>
<proteinExistence type="predicted"/>
<keyword evidence="3" id="KW-1185">Reference proteome</keyword>
<feature type="region of interest" description="Disordered" evidence="1">
    <location>
        <begin position="1"/>
        <end position="62"/>
    </location>
</feature>
<organism evidence="2 3">
    <name type="scientific">Trichomalopsis sarcophagae</name>
    <dbReference type="NCBI Taxonomy" id="543379"/>
    <lineage>
        <taxon>Eukaryota</taxon>
        <taxon>Metazoa</taxon>
        <taxon>Ecdysozoa</taxon>
        <taxon>Arthropoda</taxon>
        <taxon>Hexapoda</taxon>
        <taxon>Insecta</taxon>
        <taxon>Pterygota</taxon>
        <taxon>Neoptera</taxon>
        <taxon>Endopterygota</taxon>
        <taxon>Hymenoptera</taxon>
        <taxon>Apocrita</taxon>
        <taxon>Proctotrupomorpha</taxon>
        <taxon>Chalcidoidea</taxon>
        <taxon>Pteromalidae</taxon>
        <taxon>Pteromalinae</taxon>
        <taxon>Trichomalopsis</taxon>
    </lineage>
</organism>
<feature type="compositionally biased region" description="Polar residues" evidence="1">
    <location>
        <begin position="46"/>
        <end position="62"/>
    </location>
</feature>
<sequence>MAAGEATLHLPRTARSVPKPSERQRSNLPEPAGARGGRDAVKRQIESVSRQETTDGTFSVKP</sequence>
<evidence type="ECO:0000256" key="1">
    <source>
        <dbReference type="SAM" id="MobiDB-lite"/>
    </source>
</evidence>
<dbReference type="EMBL" id="NNAY01002293">
    <property type="protein sequence ID" value="OXU21602.1"/>
    <property type="molecule type" value="Genomic_DNA"/>
</dbReference>
<name>A0A232ETD2_9HYME</name>
<evidence type="ECO:0000313" key="3">
    <source>
        <dbReference type="Proteomes" id="UP000215335"/>
    </source>
</evidence>
<evidence type="ECO:0000313" key="2">
    <source>
        <dbReference type="EMBL" id="OXU21602.1"/>
    </source>
</evidence>
<protein>
    <submittedName>
        <fullName evidence="2">Uncharacterized protein</fullName>
    </submittedName>
</protein>
<dbReference type="Proteomes" id="UP000215335">
    <property type="component" value="Unassembled WGS sequence"/>
</dbReference>
<gene>
    <name evidence="2" type="ORF">TSAR_012844</name>
</gene>
<reference evidence="2 3" key="1">
    <citation type="journal article" date="2017" name="Curr. Biol.">
        <title>The Evolution of Venom by Co-option of Single-Copy Genes.</title>
        <authorList>
            <person name="Martinson E.O."/>
            <person name="Mrinalini"/>
            <person name="Kelkar Y.D."/>
            <person name="Chang C.H."/>
            <person name="Werren J.H."/>
        </authorList>
    </citation>
    <scope>NUCLEOTIDE SEQUENCE [LARGE SCALE GENOMIC DNA]</scope>
    <source>
        <strain evidence="2 3">Alberta</strain>
        <tissue evidence="2">Whole body</tissue>
    </source>
</reference>
<feature type="compositionally biased region" description="Basic and acidic residues" evidence="1">
    <location>
        <begin position="36"/>
        <end position="45"/>
    </location>
</feature>
<accession>A0A232ETD2</accession>
<dbReference type="AlphaFoldDB" id="A0A232ETD2"/>